<accession>A0A2H4J2J7</accession>
<dbReference type="EMBL" id="MF417888">
    <property type="protein sequence ID" value="ASN69312.1"/>
    <property type="molecule type" value="Genomic_DNA"/>
</dbReference>
<evidence type="ECO:0000313" key="1">
    <source>
        <dbReference type="EMBL" id="ASN69312.1"/>
    </source>
</evidence>
<sequence length="86" mass="10118">MFKTIDDEKAAIKKLYKETQDPVLAIHLIALGRSINELLERGDLIIFDILNEENLKKVLDNIDYDKINKWLKHKGYLEDDTDELLF</sequence>
<organism evidence="1">
    <name type="scientific">uncultured Caudovirales phage</name>
    <dbReference type="NCBI Taxonomy" id="2100421"/>
    <lineage>
        <taxon>Viruses</taxon>
        <taxon>Duplodnaviria</taxon>
        <taxon>Heunggongvirae</taxon>
        <taxon>Uroviricota</taxon>
        <taxon>Caudoviricetes</taxon>
        <taxon>Peduoviridae</taxon>
        <taxon>Maltschvirus</taxon>
        <taxon>Maltschvirus maltsch</taxon>
    </lineage>
</organism>
<proteinExistence type="predicted"/>
<protein>
    <submittedName>
        <fullName evidence="1">Uncharacterized protein</fullName>
    </submittedName>
</protein>
<gene>
    <name evidence="1" type="ORF">9S3_60</name>
</gene>
<reference evidence="1" key="1">
    <citation type="submission" date="2017-06" db="EMBL/GenBank/DDBJ databases">
        <title>Novel phages from South African skin metaviromes.</title>
        <authorList>
            <person name="van Zyl L.J."/>
            <person name="Abrahams Y."/>
            <person name="Stander E.A."/>
            <person name="Kirby B.M."/>
            <person name="Clavaud C."/>
            <person name="Farcet C."/>
            <person name="Breton L."/>
            <person name="Trindade M.I."/>
        </authorList>
    </citation>
    <scope>NUCLEOTIDE SEQUENCE</scope>
</reference>
<name>A0A2H4J2J7_9CAUD</name>